<dbReference type="EMBL" id="MNCJ02000320">
    <property type="protein sequence ID" value="KAF5806186.1"/>
    <property type="molecule type" value="Genomic_DNA"/>
</dbReference>
<keyword evidence="5" id="KW-1185">Reference proteome</keyword>
<comment type="caution">
    <text evidence="3">The sequence shown here is derived from an EMBL/GenBank/DDBJ whole genome shotgun (WGS) entry which is preliminary data.</text>
</comment>
<keyword evidence="1" id="KW-0472">Membrane</keyword>
<keyword evidence="2" id="KW-0732">Signal</keyword>
<reference evidence="3" key="1">
    <citation type="journal article" date="2017" name="Nature">
        <title>The sunflower genome provides insights into oil metabolism, flowering and Asterid evolution.</title>
        <authorList>
            <person name="Badouin H."/>
            <person name="Gouzy J."/>
            <person name="Grassa C.J."/>
            <person name="Murat F."/>
            <person name="Staton S.E."/>
            <person name="Cottret L."/>
            <person name="Lelandais-Briere C."/>
            <person name="Owens G.L."/>
            <person name="Carrere S."/>
            <person name="Mayjonade B."/>
            <person name="Legrand L."/>
            <person name="Gill N."/>
            <person name="Kane N.C."/>
            <person name="Bowers J.E."/>
            <person name="Hubner S."/>
            <person name="Bellec A."/>
            <person name="Berard A."/>
            <person name="Berges H."/>
            <person name="Blanchet N."/>
            <person name="Boniface M.C."/>
            <person name="Brunel D."/>
            <person name="Catrice O."/>
            <person name="Chaidir N."/>
            <person name="Claudel C."/>
            <person name="Donnadieu C."/>
            <person name="Faraut T."/>
            <person name="Fievet G."/>
            <person name="Helmstetter N."/>
            <person name="King M."/>
            <person name="Knapp S.J."/>
            <person name="Lai Z."/>
            <person name="Le Paslier M.C."/>
            <person name="Lippi Y."/>
            <person name="Lorenzon L."/>
            <person name="Mandel J.R."/>
            <person name="Marage G."/>
            <person name="Marchand G."/>
            <person name="Marquand E."/>
            <person name="Bret-Mestries E."/>
            <person name="Morien E."/>
            <person name="Nambeesan S."/>
            <person name="Nguyen T."/>
            <person name="Pegot-Espagnet P."/>
            <person name="Pouilly N."/>
            <person name="Raftis F."/>
            <person name="Sallet E."/>
            <person name="Schiex T."/>
            <person name="Thomas J."/>
            <person name="Vandecasteele C."/>
            <person name="Vares D."/>
            <person name="Vear F."/>
            <person name="Vautrin S."/>
            <person name="Crespi M."/>
            <person name="Mangin B."/>
            <person name="Burke J.M."/>
            <person name="Salse J."/>
            <person name="Munos S."/>
            <person name="Vincourt P."/>
            <person name="Rieseberg L.H."/>
            <person name="Langlade N.B."/>
        </authorList>
    </citation>
    <scope>NUCLEOTIDE SEQUENCE</scope>
    <source>
        <tissue evidence="3">Leaves</tissue>
    </source>
</reference>
<feature type="signal peptide" evidence="2">
    <location>
        <begin position="1"/>
        <end position="16"/>
    </location>
</feature>
<dbReference type="Gramene" id="mRNA:HanXRQr2_Chr05g0218391">
    <property type="protein sequence ID" value="CDS:HanXRQr2_Chr05g0218391.1"/>
    <property type="gene ID" value="HanXRQr2_Chr05g0218391"/>
</dbReference>
<feature type="chain" id="PRO_5039882884" evidence="2">
    <location>
        <begin position="17"/>
        <end position="262"/>
    </location>
</feature>
<name>A0A9K3EDT9_HELAN</name>
<protein>
    <submittedName>
        <fullName evidence="3">Uncharacterized protein</fullName>
    </submittedName>
</protein>
<feature type="transmembrane region" description="Helical" evidence="1">
    <location>
        <begin position="132"/>
        <end position="152"/>
    </location>
</feature>
<feature type="transmembrane region" description="Helical" evidence="1">
    <location>
        <begin position="30"/>
        <end position="53"/>
    </location>
</feature>
<proteinExistence type="predicted"/>
<accession>A0A9K3EDT9</accession>
<evidence type="ECO:0000256" key="1">
    <source>
        <dbReference type="SAM" id="Phobius"/>
    </source>
</evidence>
<sequence>MSMAVVFLASCLLVCPWIPRDWIPVMPSRIWPPLSGVNITVLLLLGTGLKLVFRCGNWYSWVCGEFRSSALCLSMKSHTKQFWPAVLWAKTVAQMPLQGPGLALGRKAQSMVLQLQWKAQFWVLKLLSKAQYGIFWCFVKAQVWVLWIIIGLRSRHVVMTLKTCYMDLLTATLDSSVGLYSCFLGLGFMGFLKAQIGLDICWCSGLDRLAGGSLWAVGSPYLARVIHCWHWLATNHGAMWKNGYPQAESREIWIYKMEFGYL</sequence>
<dbReference type="EMBL" id="MNCJ02000329">
    <property type="protein sequence ID" value="KAF5771053.1"/>
    <property type="molecule type" value="Genomic_DNA"/>
</dbReference>
<reference evidence="3" key="2">
    <citation type="submission" date="2020-06" db="EMBL/GenBank/DDBJ databases">
        <title>Helianthus annuus Genome sequencing and assembly Release 2.</title>
        <authorList>
            <person name="Gouzy J."/>
            <person name="Langlade N."/>
            <person name="Munos S."/>
        </authorList>
    </citation>
    <scope>NUCLEOTIDE SEQUENCE</scope>
    <source>
        <tissue evidence="3">Leaves</tissue>
    </source>
</reference>
<feature type="transmembrane region" description="Helical" evidence="1">
    <location>
        <begin position="172"/>
        <end position="192"/>
    </location>
</feature>
<keyword evidence="1" id="KW-0812">Transmembrane</keyword>
<evidence type="ECO:0000313" key="4">
    <source>
        <dbReference type="EMBL" id="KAF5806186.1"/>
    </source>
</evidence>
<dbReference type="AlphaFoldDB" id="A0A9K3EDT9"/>
<evidence type="ECO:0000313" key="3">
    <source>
        <dbReference type="EMBL" id="KAF5771053.1"/>
    </source>
</evidence>
<evidence type="ECO:0000256" key="2">
    <source>
        <dbReference type="SAM" id="SignalP"/>
    </source>
</evidence>
<organism evidence="3 5">
    <name type="scientific">Helianthus annuus</name>
    <name type="common">Common sunflower</name>
    <dbReference type="NCBI Taxonomy" id="4232"/>
    <lineage>
        <taxon>Eukaryota</taxon>
        <taxon>Viridiplantae</taxon>
        <taxon>Streptophyta</taxon>
        <taxon>Embryophyta</taxon>
        <taxon>Tracheophyta</taxon>
        <taxon>Spermatophyta</taxon>
        <taxon>Magnoliopsida</taxon>
        <taxon>eudicotyledons</taxon>
        <taxon>Gunneridae</taxon>
        <taxon>Pentapetalae</taxon>
        <taxon>asterids</taxon>
        <taxon>campanulids</taxon>
        <taxon>Asterales</taxon>
        <taxon>Asteraceae</taxon>
        <taxon>Asteroideae</taxon>
        <taxon>Heliantheae alliance</taxon>
        <taxon>Heliantheae</taxon>
        <taxon>Helianthus</taxon>
    </lineage>
</organism>
<evidence type="ECO:0000313" key="5">
    <source>
        <dbReference type="Proteomes" id="UP000215914"/>
    </source>
</evidence>
<keyword evidence="1" id="KW-1133">Transmembrane helix</keyword>
<gene>
    <name evidence="4" type="ORF">HanXRQr2_Chr05g0218391</name>
    <name evidence="3" type="ORF">HanXRQr2_Chr14g0666241</name>
</gene>
<dbReference type="Gramene" id="mRNA:HanXRQr2_Chr14g0666241">
    <property type="protein sequence ID" value="CDS:HanXRQr2_Chr14g0666241.1"/>
    <property type="gene ID" value="HanXRQr2_Chr14g0666241"/>
</dbReference>
<dbReference type="Proteomes" id="UP000215914">
    <property type="component" value="Unassembled WGS sequence"/>
</dbReference>